<dbReference type="EMBL" id="DXEZ01000318">
    <property type="protein sequence ID" value="HIX55586.1"/>
    <property type="molecule type" value="Genomic_DNA"/>
</dbReference>
<feature type="domain" description="Bacterial surface antigen (D15)" evidence="4">
    <location>
        <begin position="107"/>
        <end position="394"/>
    </location>
</feature>
<protein>
    <submittedName>
        <fullName evidence="5">Outer membrane protein assembly factor</fullName>
    </submittedName>
</protein>
<evidence type="ECO:0000313" key="6">
    <source>
        <dbReference type="Proteomes" id="UP000824156"/>
    </source>
</evidence>
<reference evidence="5" key="2">
    <citation type="submission" date="2021-04" db="EMBL/GenBank/DDBJ databases">
        <authorList>
            <person name="Gilroy R."/>
        </authorList>
    </citation>
    <scope>NUCLEOTIDE SEQUENCE</scope>
    <source>
        <strain evidence="5">1719</strain>
    </source>
</reference>
<proteinExistence type="predicted"/>
<evidence type="ECO:0000256" key="3">
    <source>
        <dbReference type="SAM" id="SignalP"/>
    </source>
</evidence>
<evidence type="ECO:0000313" key="5">
    <source>
        <dbReference type="EMBL" id="HIX55586.1"/>
    </source>
</evidence>
<organism evidence="5 6">
    <name type="scientific">Candidatus Sphingobacterium stercoripullorum</name>
    <dbReference type="NCBI Taxonomy" id="2838759"/>
    <lineage>
        <taxon>Bacteria</taxon>
        <taxon>Pseudomonadati</taxon>
        <taxon>Bacteroidota</taxon>
        <taxon>Sphingobacteriia</taxon>
        <taxon>Sphingobacteriales</taxon>
        <taxon>Sphingobacteriaceae</taxon>
        <taxon>Sphingobacterium</taxon>
    </lineage>
</organism>
<feature type="signal peptide" evidence="3">
    <location>
        <begin position="1"/>
        <end position="30"/>
    </location>
</feature>
<feature type="chain" id="PRO_5039391760" evidence="3">
    <location>
        <begin position="31"/>
        <end position="394"/>
    </location>
</feature>
<dbReference type="Proteomes" id="UP000824156">
    <property type="component" value="Unassembled WGS sequence"/>
</dbReference>
<sequence>MKIMINNLLYISVSFLVFTTSLCSTNQVKAQEKKGVINYIKEQFLSNTQDSSRKSSVIVVPALGYSQEKGLEYGLAGTYSFYTDKNNKDSRTSNIMTSATLTTKKQMNYKLEADIWTKDNLWHLISEIRYRDWPYDFYGIGTNTSSNTKQLISHTLTKISVEAERRVLKNTYLGLNTSFEHNKFNTQDETGGIYDDFDKLDLLGKYGGRFMTFGISALYDKRDLTTYTTRGFYSRIKYAYAPNIWGGENFNGSQFDLDMRYFYSPIKPLTIGTQAIFRSTTGKSTPFYTFQQLGGDMMMRGYYLGRYLDKNYTALQAEARYRFIPRLGAVAFGSLGSVFGKAEGSRVVPAAGLGLRYFYSLEHLGTLRVDFAIGEKRPGEPRQQGFYISISEAF</sequence>
<evidence type="ECO:0000256" key="1">
    <source>
        <dbReference type="ARBA" id="ARBA00004370"/>
    </source>
</evidence>
<keyword evidence="2" id="KW-0472">Membrane</keyword>
<keyword evidence="3" id="KW-0732">Signal</keyword>
<dbReference type="InterPro" id="IPR000184">
    <property type="entry name" value="Bac_surfAg_D15"/>
</dbReference>
<name>A0A9D2B066_9SPHI</name>
<dbReference type="AlphaFoldDB" id="A0A9D2B066"/>
<dbReference type="GO" id="GO:0019867">
    <property type="term" value="C:outer membrane"/>
    <property type="evidence" value="ECO:0007669"/>
    <property type="project" value="InterPro"/>
</dbReference>
<dbReference type="Gene3D" id="2.40.160.50">
    <property type="entry name" value="membrane protein fhac: a member of the omp85/tpsb transporter family"/>
    <property type="match status" value="1"/>
</dbReference>
<reference evidence="5" key="1">
    <citation type="journal article" date="2021" name="PeerJ">
        <title>Extensive microbial diversity within the chicken gut microbiome revealed by metagenomics and culture.</title>
        <authorList>
            <person name="Gilroy R."/>
            <person name="Ravi A."/>
            <person name="Getino M."/>
            <person name="Pursley I."/>
            <person name="Horton D.L."/>
            <person name="Alikhan N.F."/>
            <person name="Baker D."/>
            <person name="Gharbi K."/>
            <person name="Hall N."/>
            <person name="Watson M."/>
            <person name="Adriaenssens E.M."/>
            <person name="Foster-Nyarko E."/>
            <person name="Jarju S."/>
            <person name="Secka A."/>
            <person name="Antonio M."/>
            <person name="Oren A."/>
            <person name="Chaudhuri R.R."/>
            <person name="La Ragione R."/>
            <person name="Hildebrand F."/>
            <person name="Pallen M.J."/>
        </authorList>
    </citation>
    <scope>NUCLEOTIDE SEQUENCE</scope>
    <source>
        <strain evidence="5">1719</strain>
    </source>
</reference>
<accession>A0A9D2B066</accession>
<dbReference type="Pfam" id="PF01103">
    <property type="entry name" value="Omp85"/>
    <property type="match status" value="1"/>
</dbReference>
<evidence type="ECO:0000256" key="2">
    <source>
        <dbReference type="ARBA" id="ARBA00023136"/>
    </source>
</evidence>
<gene>
    <name evidence="5" type="ORF">H9853_11250</name>
</gene>
<comment type="subcellular location">
    <subcellularLocation>
        <location evidence="1">Membrane</location>
    </subcellularLocation>
</comment>
<comment type="caution">
    <text evidence="5">The sequence shown here is derived from an EMBL/GenBank/DDBJ whole genome shotgun (WGS) entry which is preliminary data.</text>
</comment>
<evidence type="ECO:0000259" key="4">
    <source>
        <dbReference type="Pfam" id="PF01103"/>
    </source>
</evidence>